<reference evidence="1 2" key="1">
    <citation type="submission" date="2018-08" db="EMBL/GenBank/DDBJ databases">
        <title>EfsSzw_1, Complete genome sequences of 3 novel enterobacteria, Pakpunavirus like phages.</title>
        <authorList>
            <person name="Yuan S."/>
            <person name="Ma Y."/>
            <person name="Liu Q."/>
        </authorList>
    </citation>
    <scope>NUCLEOTIDE SEQUENCE [LARGE SCALE GENOMIC DNA]</scope>
</reference>
<organism evidence="1 2">
    <name type="scientific">Enterococcus phage EfsSzw-1</name>
    <dbReference type="NCBI Taxonomy" id="2419745"/>
    <lineage>
        <taxon>Viruses</taxon>
        <taxon>Duplodnaviria</taxon>
        <taxon>Heunggongvirae</taxon>
        <taxon>Uroviricota</taxon>
        <taxon>Caudoviricetes</taxon>
        <taxon>Herelleviridae</taxon>
        <taxon>Brockvirinae</taxon>
        <taxon>Schiekvirus</taxon>
        <taxon>Schiekvirus Efsszw1</taxon>
    </lineage>
</organism>
<dbReference type="EMBL" id="MH791397">
    <property type="protein sequence ID" value="QAX97587.1"/>
    <property type="molecule type" value="Genomic_DNA"/>
</dbReference>
<accession>A0A411B7Q8</accession>
<protein>
    <submittedName>
        <fullName evidence="1">Uncharacterized protein</fullName>
    </submittedName>
</protein>
<keyword evidence="2" id="KW-1185">Reference proteome</keyword>
<proteinExistence type="predicted"/>
<evidence type="ECO:0000313" key="1">
    <source>
        <dbReference type="EMBL" id="QAX97587.1"/>
    </source>
</evidence>
<evidence type="ECO:0000313" key="2">
    <source>
        <dbReference type="Proteomes" id="UP000289690"/>
    </source>
</evidence>
<name>A0A411B7Q8_9CAUD</name>
<gene>
    <name evidence="1" type="ORF">EfsSzw1_124</name>
</gene>
<dbReference type="Gene3D" id="2.60.40.1080">
    <property type="match status" value="1"/>
</dbReference>
<sequence length="846" mass="92942">MVYTAYANSADGTKDFTKVKPKPNLYNSGLLNSASSIIVEETGFKLLGGWATPVINHANLRKILKVGHTYHFSYDFELLTLQEGTVPHTQYQHTTLFLYSTKDSRNYPGIMLTQYGTSSGNLELINNLKVGDIVHHTKSVAIPECVGDVFADYRILAYGRRSMNPDGTLNRMEDGRFMNIKIEDSQTGETVYLQNAIDNLGKSYMRYIGTSNTDSNNPSDYTWKLNLVEETRHTITPENATVKDVTYSVADKSVVTITQNDDHTGVLLSPESYGKTILTAKTVDSGKIANSTVNTIKTLNLDHSNRISLSPVGDAHKILTDIRNSGTVNLLTGTGDARYARVYGVRSNNSSVFPITFEDIVESDKLAYNRVRRAKLADGTWGSKFFSLYMAGAPVEQWATEDFIGTGYWFSFMVRSNIALTISKAVGTGVREFTGGTAYGKADIPEDIPLEADKWKMIKMWVPESEESARLATNIRFILGTSNLTDTQLATASLDVSRPMVSKEEPYYWLPAPEDVGVPHGQPNLANNTFKDWKSYTFTAWRPADMLRSINPVDLGLSVGDVLTVKSEITNPADSNVTLGVEIAQTHEGVRIGGTSNKITSGTSGTSVASLTVKNLENPIQVGEMVKSDSSTTVTGAQARRLKLIKGDKTLMDFWTPSFTDFSAGKYPLNPYFEVAQESYSKLATTAELTNSTKIIGTKAETQIVFDTVNAVRDYFPREFSGLTTNESILVKFATIVKSIKVVIPFKGGSSTRTYAERGIISNTGDYNGINTNVTTNLDSREHVLTSNYAPYIQQDMTMKYFVRTDATNGLVASSVTIGKPVQTVIVQPSENPNGEAVEITVSPKV</sequence>
<dbReference type="Proteomes" id="UP000289690">
    <property type="component" value="Segment"/>
</dbReference>